<organism evidence="9 10">
    <name type="scientific">Vulgatibacter incomptus</name>
    <dbReference type="NCBI Taxonomy" id="1391653"/>
    <lineage>
        <taxon>Bacteria</taxon>
        <taxon>Pseudomonadati</taxon>
        <taxon>Myxococcota</taxon>
        <taxon>Myxococcia</taxon>
        <taxon>Myxococcales</taxon>
        <taxon>Cystobacterineae</taxon>
        <taxon>Vulgatibacteraceae</taxon>
        <taxon>Vulgatibacter</taxon>
    </lineage>
</organism>
<dbReference type="GO" id="GO:0005886">
    <property type="term" value="C:plasma membrane"/>
    <property type="evidence" value="ECO:0007669"/>
    <property type="project" value="UniProtKB-SubCell"/>
</dbReference>
<proteinExistence type="inferred from homology"/>
<name>A0A0K1PCW9_9BACT</name>
<dbReference type="GO" id="GO:0033214">
    <property type="term" value="P:siderophore-iron import into cell"/>
    <property type="evidence" value="ECO:0007669"/>
    <property type="project" value="TreeGrafter"/>
</dbReference>
<evidence type="ECO:0000256" key="8">
    <source>
        <dbReference type="SAM" id="Phobius"/>
    </source>
</evidence>
<dbReference type="InterPro" id="IPR000522">
    <property type="entry name" value="ABC_transptr_permease_BtuC"/>
</dbReference>
<comment type="subcellular location">
    <subcellularLocation>
        <location evidence="1">Cell membrane</location>
        <topology evidence="1">Multi-pass membrane protein</topology>
    </subcellularLocation>
</comment>
<feature type="transmembrane region" description="Helical" evidence="8">
    <location>
        <begin position="89"/>
        <end position="108"/>
    </location>
</feature>
<evidence type="ECO:0000256" key="6">
    <source>
        <dbReference type="ARBA" id="ARBA00022989"/>
    </source>
</evidence>
<dbReference type="EMBL" id="CP012332">
    <property type="protein sequence ID" value="AKU90969.1"/>
    <property type="molecule type" value="Genomic_DNA"/>
</dbReference>
<gene>
    <name evidence="9" type="ORF">AKJ08_1356</name>
</gene>
<dbReference type="RefSeq" id="WP_240475459.1">
    <property type="nucleotide sequence ID" value="NZ_CP012332.1"/>
</dbReference>
<dbReference type="PANTHER" id="PTHR30472">
    <property type="entry name" value="FERRIC ENTEROBACTIN TRANSPORT SYSTEM PERMEASE PROTEIN"/>
    <property type="match status" value="1"/>
</dbReference>
<dbReference type="FunFam" id="1.10.3470.10:FF:000001">
    <property type="entry name" value="Vitamin B12 ABC transporter permease BtuC"/>
    <property type="match status" value="1"/>
</dbReference>
<reference evidence="9 10" key="1">
    <citation type="submission" date="2015-08" db="EMBL/GenBank/DDBJ databases">
        <authorList>
            <person name="Babu N.S."/>
            <person name="Beckwith C.J."/>
            <person name="Beseler K.G."/>
            <person name="Brison A."/>
            <person name="Carone J.V."/>
            <person name="Caskin T.P."/>
            <person name="Diamond M."/>
            <person name="Durham M.E."/>
            <person name="Foxe J.M."/>
            <person name="Go M."/>
            <person name="Henderson B.A."/>
            <person name="Jones I.B."/>
            <person name="McGettigan J.A."/>
            <person name="Micheletti S.J."/>
            <person name="Nasrallah M.E."/>
            <person name="Ortiz D."/>
            <person name="Piller C.R."/>
            <person name="Privatt S.R."/>
            <person name="Schneider S.L."/>
            <person name="Sharp S."/>
            <person name="Smith T.C."/>
            <person name="Stanton J.D."/>
            <person name="Ullery H.E."/>
            <person name="Wilson R.J."/>
            <person name="Serrano M.G."/>
            <person name="Buck G."/>
            <person name="Lee V."/>
            <person name="Wang Y."/>
            <person name="Carvalho R."/>
            <person name="Voegtly L."/>
            <person name="Shi R."/>
            <person name="Duckworth R."/>
            <person name="Johnson A."/>
            <person name="Loviza R."/>
            <person name="Walstead R."/>
            <person name="Shah Z."/>
            <person name="Kiflezghi M."/>
            <person name="Wade K."/>
            <person name="Ball S.L."/>
            <person name="Bradley K.W."/>
            <person name="Asai D.J."/>
            <person name="Bowman C.A."/>
            <person name="Russell D.A."/>
            <person name="Pope W.H."/>
            <person name="Jacobs-Sera D."/>
            <person name="Hendrix R.W."/>
            <person name="Hatfull G.F."/>
        </authorList>
    </citation>
    <scope>NUCLEOTIDE SEQUENCE [LARGE SCALE GENOMIC DNA]</scope>
    <source>
        <strain evidence="9 10">DSM 27710</strain>
    </source>
</reference>
<evidence type="ECO:0000256" key="7">
    <source>
        <dbReference type="ARBA" id="ARBA00023136"/>
    </source>
</evidence>
<evidence type="ECO:0000313" key="10">
    <source>
        <dbReference type="Proteomes" id="UP000055590"/>
    </source>
</evidence>
<feature type="transmembrane region" description="Helical" evidence="8">
    <location>
        <begin position="114"/>
        <end position="139"/>
    </location>
</feature>
<keyword evidence="6 8" id="KW-1133">Transmembrane helix</keyword>
<feature type="transmembrane region" description="Helical" evidence="8">
    <location>
        <begin position="195"/>
        <end position="214"/>
    </location>
</feature>
<evidence type="ECO:0000313" key="9">
    <source>
        <dbReference type="EMBL" id="AKU90969.1"/>
    </source>
</evidence>
<dbReference type="STRING" id="1391653.AKJ08_1356"/>
<dbReference type="PANTHER" id="PTHR30472:SF25">
    <property type="entry name" value="ABC TRANSPORTER PERMEASE PROTEIN MJ0876-RELATED"/>
    <property type="match status" value="1"/>
</dbReference>
<evidence type="ECO:0000256" key="2">
    <source>
        <dbReference type="ARBA" id="ARBA00007935"/>
    </source>
</evidence>
<feature type="transmembrane region" description="Helical" evidence="8">
    <location>
        <begin position="284"/>
        <end position="303"/>
    </location>
</feature>
<feature type="transmembrane region" description="Helical" evidence="8">
    <location>
        <begin position="245"/>
        <end position="272"/>
    </location>
</feature>
<dbReference type="KEGG" id="vin:AKJ08_1356"/>
<accession>A0A0K1PCW9</accession>
<protein>
    <submittedName>
        <fullName evidence="9">Hemin ABC transporter, permease protein</fullName>
    </submittedName>
</protein>
<keyword evidence="4" id="KW-1003">Cell membrane</keyword>
<comment type="similarity">
    <text evidence="2">Belongs to the binding-protein-dependent transport system permease family. FecCD subfamily.</text>
</comment>
<keyword evidence="3" id="KW-0813">Transport</keyword>
<keyword evidence="5 8" id="KW-0812">Transmembrane</keyword>
<dbReference type="SUPFAM" id="SSF81345">
    <property type="entry name" value="ABC transporter involved in vitamin B12 uptake, BtuC"/>
    <property type="match status" value="1"/>
</dbReference>
<dbReference type="InterPro" id="IPR037294">
    <property type="entry name" value="ABC_BtuC-like"/>
</dbReference>
<evidence type="ECO:0000256" key="3">
    <source>
        <dbReference type="ARBA" id="ARBA00022448"/>
    </source>
</evidence>
<feature type="transmembrane region" description="Helical" evidence="8">
    <location>
        <begin position="315"/>
        <end position="332"/>
    </location>
</feature>
<dbReference type="AlphaFoldDB" id="A0A0K1PCW9"/>
<evidence type="ECO:0000256" key="5">
    <source>
        <dbReference type="ARBA" id="ARBA00022692"/>
    </source>
</evidence>
<feature type="transmembrane region" description="Helical" evidence="8">
    <location>
        <begin position="151"/>
        <end position="175"/>
    </location>
</feature>
<dbReference type="CDD" id="cd06550">
    <property type="entry name" value="TM_ABC_iron-siderophores_like"/>
    <property type="match status" value="1"/>
</dbReference>
<feature type="transmembrane region" description="Helical" evidence="8">
    <location>
        <begin position="60"/>
        <end position="77"/>
    </location>
</feature>
<dbReference type="Proteomes" id="UP000055590">
    <property type="component" value="Chromosome"/>
</dbReference>
<keyword evidence="10" id="KW-1185">Reference proteome</keyword>
<dbReference type="GO" id="GO:0022857">
    <property type="term" value="F:transmembrane transporter activity"/>
    <property type="evidence" value="ECO:0007669"/>
    <property type="project" value="InterPro"/>
</dbReference>
<keyword evidence="7 8" id="KW-0472">Membrane</keyword>
<dbReference type="Pfam" id="PF01032">
    <property type="entry name" value="FecCD"/>
    <property type="match status" value="1"/>
</dbReference>
<dbReference type="Gene3D" id="1.10.3470.10">
    <property type="entry name" value="ABC transporter involved in vitamin B12 uptake, BtuC"/>
    <property type="match status" value="1"/>
</dbReference>
<evidence type="ECO:0000256" key="4">
    <source>
        <dbReference type="ARBA" id="ARBA00022475"/>
    </source>
</evidence>
<sequence length="340" mass="33893">MLGLAFGLAAVSIVAAGIGAVSIPPGELVEILGQRLGLADPAAIDPGRAAILFAVRLPRVVLGTLVGAAIGLCGVLLQGLFRNPLADPGLLGISGGAALAAATATVFGDSLGSAFGISLGGASQPAVAFLGALATTWIVRRVALAGGRTDVSTLLLAGVALASLAGAGTGLLSHLATESQLRSITAWSLGSLGGATWQTAAWVAVPVILLLASAPRLYRPLDALLLGEREAGHLGIEVESLKARIVILASLAAGAAVASSGIIGFVGLVVPHLLRQVIGPGHRFLLPASALGGAILLLCADLVARTAVAPAELPIGVLTSAIGAPFFLFLLVRNKRRHAE</sequence>
<evidence type="ECO:0000256" key="1">
    <source>
        <dbReference type="ARBA" id="ARBA00004651"/>
    </source>
</evidence>